<evidence type="ECO:0000256" key="12">
    <source>
        <dbReference type="ARBA" id="ARBA00022989"/>
    </source>
</evidence>
<feature type="domain" description="Response regulatory" evidence="24">
    <location>
        <begin position="995"/>
        <end position="1112"/>
    </location>
</feature>
<evidence type="ECO:0000256" key="19">
    <source>
        <dbReference type="ARBA" id="ARBA00070152"/>
    </source>
</evidence>
<name>A0A2N7W0F4_9BURK</name>
<feature type="modified residue" description="Phosphohistidine" evidence="20">
    <location>
        <position position="1188"/>
    </location>
</feature>
<dbReference type="SMART" id="SM00387">
    <property type="entry name" value="HATPase_c"/>
    <property type="match status" value="1"/>
</dbReference>
<dbReference type="SUPFAM" id="SSF103190">
    <property type="entry name" value="Sensory domain-like"/>
    <property type="match status" value="1"/>
</dbReference>
<dbReference type="InterPro" id="IPR003661">
    <property type="entry name" value="HisK_dim/P_dom"/>
</dbReference>
<evidence type="ECO:0000256" key="8">
    <source>
        <dbReference type="ARBA" id="ARBA00022729"/>
    </source>
</evidence>
<dbReference type="PANTHER" id="PTHR45339">
    <property type="entry name" value="HYBRID SIGNAL TRANSDUCTION HISTIDINE KINASE J"/>
    <property type="match status" value="1"/>
</dbReference>
<evidence type="ECO:0000256" key="1">
    <source>
        <dbReference type="ARBA" id="ARBA00000085"/>
    </source>
</evidence>
<evidence type="ECO:0000256" key="20">
    <source>
        <dbReference type="PROSITE-ProRule" id="PRU00110"/>
    </source>
</evidence>
<dbReference type="Pfam" id="PF13426">
    <property type="entry name" value="PAS_9"/>
    <property type="match status" value="1"/>
</dbReference>
<dbReference type="CDD" id="cd16922">
    <property type="entry name" value="HATPase_EvgS-ArcB-TorS-like"/>
    <property type="match status" value="1"/>
</dbReference>
<evidence type="ECO:0000256" key="10">
    <source>
        <dbReference type="ARBA" id="ARBA00022777"/>
    </source>
</evidence>
<dbReference type="PROSITE" id="PS50112">
    <property type="entry name" value="PAS"/>
    <property type="match status" value="2"/>
</dbReference>
<dbReference type="InterPro" id="IPR013655">
    <property type="entry name" value="PAS_fold_3"/>
</dbReference>
<keyword evidence="10" id="KW-0418">Kinase</keyword>
<evidence type="ECO:0000256" key="16">
    <source>
        <dbReference type="ARBA" id="ARBA00058004"/>
    </source>
</evidence>
<dbReference type="InterPro" id="IPR004358">
    <property type="entry name" value="Sig_transdc_His_kin-like_C"/>
</dbReference>
<keyword evidence="11" id="KW-0067">ATP-binding</keyword>
<evidence type="ECO:0000256" key="21">
    <source>
        <dbReference type="PROSITE-ProRule" id="PRU00169"/>
    </source>
</evidence>
<evidence type="ECO:0000259" key="24">
    <source>
        <dbReference type="PROSITE" id="PS50110"/>
    </source>
</evidence>
<gene>
    <name evidence="27" type="ORF">C0Z19_16560</name>
</gene>
<dbReference type="Proteomes" id="UP000235347">
    <property type="component" value="Unassembled WGS sequence"/>
</dbReference>
<dbReference type="NCBIfam" id="TIGR00229">
    <property type="entry name" value="sensory_box"/>
    <property type="match status" value="2"/>
</dbReference>
<dbReference type="FunFam" id="3.30.565.10:FF:000010">
    <property type="entry name" value="Sensor histidine kinase RcsC"/>
    <property type="match status" value="1"/>
</dbReference>
<accession>A0A2N7W0F4</accession>
<evidence type="ECO:0000259" key="25">
    <source>
        <dbReference type="PROSITE" id="PS50112"/>
    </source>
</evidence>
<dbReference type="EC" id="2.7.13.3" evidence="3"/>
<evidence type="ECO:0000256" key="17">
    <source>
        <dbReference type="ARBA" id="ARBA00064003"/>
    </source>
</evidence>
<keyword evidence="15 22" id="KW-0472">Membrane</keyword>
<evidence type="ECO:0000256" key="5">
    <source>
        <dbReference type="ARBA" id="ARBA00022553"/>
    </source>
</evidence>
<dbReference type="CDD" id="cd17546">
    <property type="entry name" value="REC_hyHK_CKI1_RcsC-like"/>
    <property type="match status" value="1"/>
</dbReference>
<keyword evidence="8" id="KW-0732">Signal</keyword>
<dbReference type="EMBL" id="PNYB01000013">
    <property type="protein sequence ID" value="PMS22887.1"/>
    <property type="molecule type" value="Genomic_DNA"/>
</dbReference>
<keyword evidence="13" id="KW-0902">Two-component regulatory system</keyword>
<dbReference type="InterPro" id="IPR003594">
    <property type="entry name" value="HATPase_dom"/>
</dbReference>
<evidence type="ECO:0000259" key="23">
    <source>
        <dbReference type="PROSITE" id="PS50109"/>
    </source>
</evidence>
<dbReference type="Pfam" id="PF00512">
    <property type="entry name" value="HisKA"/>
    <property type="match status" value="1"/>
</dbReference>
<evidence type="ECO:0000256" key="7">
    <source>
        <dbReference type="ARBA" id="ARBA00022692"/>
    </source>
</evidence>
<evidence type="ECO:0000256" key="4">
    <source>
        <dbReference type="ARBA" id="ARBA00022475"/>
    </source>
</evidence>
<dbReference type="InterPro" id="IPR029151">
    <property type="entry name" value="Sensor-like_sf"/>
</dbReference>
<feature type="transmembrane region" description="Helical" evidence="22">
    <location>
        <begin position="292"/>
        <end position="309"/>
    </location>
</feature>
<dbReference type="Pfam" id="PF08447">
    <property type="entry name" value="PAS_3"/>
    <property type="match status" value="1"/>
</dbReference>
<dbReference type="Gene3D" id="3.40.50.2300">
    <property type="match status" value="1"/>
</dbReference>
<evidence type="ECO:0000256" key="9">
    <source>
        <dbReference type="ARBA" id="ARBA00022741"/>
    </source>
</evidence>
<dbReference type="InterPro" id="IPR035965">
    <property type="entry name" value="PAS-like_dom_sf"/>
</dbReference>
<evidence type="ECO:0000256" key="18">
    <source>
        <dbReference type="ARBA" id="ARBA00068150"/>
    </source>
</evidence>
<dbReference type="InterPro" id="IPR036641">
    <property type="entry name" value="HPT_dom_sf"/>
</dbReference>
<dbReference type="Pfam" id="PF02518">
    <property type="entry name" value="HATPase_c"/>
    <property type="match status" value="1"/>
</dbReference>
<evidence type="ECO:0000256" key="22">
    <source>
        <dbReference type="SAM" id="Phobius"/>
    </source>
</evidence>
<dbReference type="PROSITE" id="PS50109">
    <property type="entry name" value="HIS_KIN"/>
    <property type="match status" value="1"/>
</dbReference>
<dbReference type="PROSITE" id="PS50894">
    <property type="entry name" value="HPT"/>
    <property type="match status" value="1"/>
</dbReference>
<dbReference type="Pfam" id="PF22588">
    <property type="entry name" value="dCache_1_like"/>
    <property type="match status" value="1"/>
</dbReference>
<dbReference type="SMART" id="SM00091">
    <property type="entry name" value="PAS"/>
    <property type="match status" value="3"/>
</dbReference>
<organism evidence="27 28">
    <name type="scientific">Trinickia soli</name>
    <dbReference type="NCBI Taxonomy" id="380675"/>
    <lineage>
        <taxon>Bacteria</taxon>
        <taxon>Pseudomonadati</taxon>
        <taxon>Pseudomonadota</taxon>
        <taxon>Betaproteobacteria</taxon>
        <taxon>Burkholderiales</taxon>
        <taxon>Burkholderiaceae</taxon>
        <taxon>Trinickia</taxon>
    </lineage>
</organism>
<feature type="modified residue" description="4-aspartylphosphate" evidence="21">
    <location>
        <position position="1044"/>
    </location>
</feature>
<dbReference type="GO" id="GO:0005524">
    <property type="term" value="F:ATP binding"/>
    <property type="evidence" value="ECO:0007669"/>
    <property type="project" value="UniProtKB-KW"/>
</dbReference>
<dbReference type="InterPro" id="IPR008207">
    <property type="entry name" value="Sig_transdc_His_kin_Hpt_dom"/>
</dbReference>
<dbReference type="CDD" id="cd00088">
    <property type="entry name" value="HPT"/>
    <property type="match status" value="1"/>
</dbReference>
<dbReference type="InterPro" id="IPR036097">
    <property type="entry name" value="HisK_dim/P_sf"/>
</dbReference>
<dbReference type="SUPFAM" id="SSF55874">
    <property type="entry name" value="ATPase domain of HSP90 chaperone/DNA topoisomerase II/histidine kinase"/>
    <property type="match status" value="1"/>
</dbReference>
<dbReference type="SUPFAM" id="SSF47226">
    <property type="entry name" value="Histidine-containing phosphotransfer domain, HPT domain"/>
    <property type="match status" value="1"/>
</dbReference>
<evidence type="ECO:0000313" key="28">
    <source>
        <dbReference type="Proteomes" id="UP000235347"/>
    </source>
</evidence>
<dbReference type="CDD" id="cd12914">
    <property type="entry name" value="PDC1_DGC_like"/>
    <property type="match status" value="1"/>
</dbReference>
<dbReference type="SUPFAM" id="SSF47384">
    <property type="entry name" value="Homodimeric domain of signal transducing histidine kinase"/>
    <property type="match status" value="1"/>
</dbReference>
<dbReference type="PANTHER" id="PTHR45339:SF1">
    <property type="entry name" value="HYBRID SIGNAL TRANSDUCTION HISTIDINE KINASE J"/>
    <property type="match status" value="1"/>
</dbReference>
<evidence type="ECO:0000256" key="6">
    <source>
        <dbReference type="ARBA" id="ARBA00022679"/>
    </source>
</evidence>
<keyword evidence="14" id="KW-0843">Virulence</keyword>
<keyword evidence="6" id="KW-0808">Transferase</keyword>
<keyword evidence="5 21" id="KW-0597">Phosphoprotein</keyword>
<keyword evidence="9" id="KW-0547">Nucleotide-binding</keyword>
<dbReference type="Gene3D" id="1.10.287.130">
    <property type="match status" value="1"/>
</dbReference>
<dbReference type="Pfam" id="PF00072">
    <property type="entry name" value="Response_reg"/>
    <property type="match status" value="1"/>
</dbReference>
<dbReference type="SMART" id="SM00448">
    <property type="entry name" value="REC"/>
    <property type="match status" value="1"/>
</dbReference>
<feature type="domain" description="PAS" evidence="25">
    <location>
        <begin position="468"/>
        <end position="538"/>
    </location>
</feature>
<dbReference type="SUPFAM" id="SSF52172">
    <property type="entry name" value="CheY-like"/>
    <property type="match status" value="1"/>
</dbReference>
<comment type="subunit">
    <text evidence="17">At low DSF concentrations, interacts with RpfF.</text>
</comment>
<dbReference type="CDD" id="cd00082">
    <property type="entry name" value="HisKA"/>
    <property type="match status" value="1"/>
</dbReference>
<proteinExistence type="predicted"/>
<feature type="transmembrane region" description="Helical" evidence="22">
    <location>
        <begin position="20"/>
        <end position="42"/>
    </location>
</feature>
<dbReference type="Gene3D" id="1.20.120.160">
    <property type="entry name" value="HPT domain"/>
    <property type="match status" value="1"/>
</dbReference>
<dbReference type="InterPro" id="IPR000014">
    <property type="entry name" value="PAS"/>
</dbReference>
<feature type="domain" description="HPt" evidence="26">
    <location>
        <begin position="1149"/>
        <end position="1246"/>
    </location>
</feature>
<feature type="domain" description="PAS" evidence="25">
    <location>
        <begin position="586"/>
        <end position="650"/>
    </location>
</feature>
<dbReference type="SMART" id="SM00388">
    <property type="entry name" value="HisKA"/>
    <property type="match status" value="1"/>
</dbReference>
<dbReference type="InterPro" id="IPR054327">
    <property type="entry name" value="His-kinase-like_sensor"/>
</dbReference>
<dbReference type="FunFam" id="1.10.287.130:FF:000002">
    <property type="entry name" value="Two-component osmosensing histidine kinase"/>
    <property type="match status" value="1"/>
</dbReference>
<comment type="catalytic activity">
    <reaction evidence="1">
        <text>ATP + protein L-histidine = ADP + protein N-phospho-L-histidine.</text>
        <dbReference type="EC" id="2.7.13.3"/>
    </reaction>
</comment>
<keyword evidence="28" id="KW-1185">Reference proteome</keyword>
<keyword evidence="4" id="KW-1003">Cell membrane</keyword>
<dbReference type="InterPro" id="IPR005467">
    <property type="entry name" value="His_kinase_dom"/>
</dbReference>
<evidence type="ECO:0000256" key="15">
    <source>
        <dbReference type="ARBA" id="ARBA00023136"/>
    </source>
</evidence>
<evidence type="ECO:0000256" key="11">
    <source>
        <dbReference type="ARBA" id="ARBA00022840"/>
    </source>
</evidence>
<dbReference type="GO" id="GO:0000155">
    <property type="term" value="F:phosphorelay sensor kinase activity"/>
    <property type="evidence" value="ECO:0007669"/>
    <property type="project" value="InterPro"/>
</dbReference>
<dbReference type="InterPro" id="IPR001789">
    <property type="entry name" value="Sig_transdc_resp-reg_receiver"/>
</dbReference>
<dbReference type="Gene3D" id="3.30.565.10">
    <property type="entry name" value="Histidine kinase-like ATPase, C-terminal domain"/>
    <property type="match status" value="1"/>
</dbReference>
<dbReference type="Gene3D" id="3.30.450.20">
    <property type="entry name" value="PAS domain"/>
    <property type="match status" value="5"/>
</dbReference>
<keyword evidence="7 22" id="KW-0812">Transmembrane</keyword>
<comment type="function">
    <text evidence="16">Member of the two-component regulatory system BvgS/BvgA. Phosphorylates BvgA via a four-step phosphorelay in response to environmental signals.</text>
</comment>
<comment type="subcellular location">
    <subcellularLocation>
        <location evidence="2">Cell membrane</location>
        <topology evidence="2">Multi-pass membrane protein</topology>
    </subcellularLocation>
</comment>
<keyword evidence="12 22" id="KW-1133">Transmembrane helix</keyword>
<evidence type="ECO:0000256" key="14">
    <source>
        <dbReference type="ARBA" id="ARBA00023026"/>
    </source>
</evidence>
<evidence type="ECO:0000256" key="13">
    <source>
        <dbReference type="ARBA" id="ARBA00023012"/>
    </source>
</evidence>
<protein>
    <recommendedName>
        <fullName evidence="18">Sensory/regulatory protein RpfC</fullName>
        <ecNumber evidence="3">2.7.13.3</ecNumber>
    </recommendedName>
    <alternativeName>
        <fullName evidence="19">Virulence sensor protein BvgS</fullName>
    </alternativeName>
</protein>
<dbReference type="InterPro" id="IPR036890">
    <property type="entry name" value="HATPase_C_sf"/>
</dbReference>
<dbReference type="CDD" id="cd00130">
    <property type="entry name" value="PAS"/>
    <property type="match status" value="2"/>
</dbReference>
<evidence type="ECO:0000256" key="3">
    <source>
        <dbReference type="ARBA" id="ARBA00012438"/>
    </source>
</evidence>
<dbReference type="Pfam" id="PF01627">
    <property type="entry name" value="Hpt"/>
    <property type="match status" value="1"/>
</dbReference>
<sequence length="1248" mass="135721">MINVARLPRLLAHPSRAFRVNHATALGLILALWIALGAFATWDARTELHSERVQTDTLADALAAHTSRVLREAAQVSSVVAWLVRRDGVGLPLQDYVHSGLLDMDVFIQVAVIDKHGILRASTMPDFRPIDLSDREHFRVHIDDANTRLFVGRPVIGRVSGQVSIQLSRRINDAQGRFVGVVVVSMPPAYLTELYDALQIGHDGLVSVIGTRDFGIRARRSGDRENLDWQRLPANAALRSALAHAPRGHFDETSPIDGVQRTVSYKTLPDDPLVVEVGFSNADYLAAFRMRMLALLLAGVILTALIVAAEANQGRLFRRLQAASEREREALARTTDEATRADALFTAIPDAALGLSADGQIDGHNPRLIELLGWHGDEIGSSTPEQVARAFFRDDRSADRDEKSAHFAQMLRGIDLEHSASEVFHLETPYPCVYEMRVERRGANSNGVVALIRDVSREHLSEQALMHSEARYRQLIELSPYAVFLIQEFTIAFANPKALEMLGAYSAAQIRGLSIIEFVHAEHREVVEERIGRLLLRYTAAPAREVKCLRLDGNAFIGEMTAVPYELDGVRGALVMLQDVTGRKEAETQRDRLFDLSLDLTCLADPAGRFKRVNPAFTKVLGWSAEELLSRPFIDFVHPEDRASTVHKIEGRRPGEPIDQFENRYLCKDGGTRWLSWKAIQLEGLIYATARDVTESRRATQQLEQARADAEAASRAKSAFLATMSHEIRTPMNGVIGMIEVLSQTPLSGDQGDMVTTVRESANALLTLIDDILDFSKIEAGRLHIERVPLSIAHLVDGVCHSLKTVAERAGVRLQKSVSPDVPQVVLSDDTRLRQVLYNLVGNAIKFSGGRPGKPGAVSVVVDCRPDPSDQKRAHVSFKVIDNGIGMSADTLPKLFKPFTQAEASTTRRFGGTGLGLAICRRLCELMGGDVSAQSVQGEGSTFTVSLPLEIGESVAEVGRAHGHATAGANGAQRIGSGSAGPALSVAQARELGRLILVAEDDAINQKVILRQLGLLGHVAEIAGDGREALALWRANRYALLLTDLHMPEMDGYELVETIRREEAPGVRLPIVALTANAVQGEAARAKAVGMDGYLTKPLQLARLQAVLDSHFPAHDAAAASTPAPAAPAPPQHEQAVDIDVLKGIVGDDPEIVRELLSDYQQSVGRLAAELRSHCDAGRGREAGAIAHKLKSSSRSVGALMLGDLCAELENAGKAGDLALLANWAKQFDAALAAVEDALEHLLAAEIK</sequence>
<evidence type="ECO:0000256" key="2">
    <source>
        <dbReference type="ARBA" id="ARBA00004651"/>
    </source>
</evidence>
<dbReference type="InterPro" id="IPR011006">
    <property type="entry name" value="CheY-like_superfamily"/>
</dbReference>
<dbReference type="PRINTS" id="PR00344">
    <property type="entry name" value="BCTRLSENSOR"/>
</dbReference>
<dbReference type="GO" id="GO:0005886">
    <property type="term" value="C:plasma membrane"/>
    <property type="evidence" value="ECO:0007669"/>
    <property type="project" value="UniProtKB-SubCell"/>
</dbReference>
<feature type="domain" description="Histidine kinase" evidence="23">
    <location>
        <begin position="723"/>
        <end position="951"/>
    </location>
</feature>
<comment type="caution">
    <text evidence="27">The sequence shown here is derived from an EMBL/GenBank/DDBJ whole genome shotgun (WGS) entry which is preliminary data.</text>
</comment>
<dbReference type="CDD" id="cd12915">
    <property type="entry name" value="PDC2_DGC_like"/>
    <property type="match status" value="1"/>
</dbReference>
<reference evidence="27 28" key="1">
    <citation type="submission" date="2018-01" db="EMBL/GenBank/DDBJ databases">
        <title>Whole genome analyses suggest that Burkholderia sensu lato contains two further novel genera in the rhizoxinica-symbiotica group Mycetohabitans gen. nov., and Trinickia gen. nov.: implications for the evolution of diazotrophy and nodulation in the Burkholderiaceae.</title>
        <authorList>
            <person name="Estrada-de los Santos P."/>
            <person name="Palmer M."/>
            <person name="Chavez-Ramirez B."/>
            <person name="Beukes C."/>
            <person name="Steenkamp E.T."/>
            <person name="Hirsch A.M."/>
            <person name="Manyaka P."/>
            <person name="Maluk M."/>
            <person name="Lafos M."/>
            <person name="Crook M."/>
            <person name="Gross E."/>
            <person name="Simon M.F."/>
            <person name="Bueno dos Reis Junior F."/>
            <person name="Poole P.S."/>
            <person name="Venter S.N."/>
            <person name="James E.K."/>
        </authorList>
    </citation>
    <scope>NUCLEOTIDE SEQUENCE [LARGE SCALE GENOMIC DNA]</scope>
    <source>
        <strain evidence="27 28">GP25-8</strain>
    </source>
</reference>
<dbReference type="SUPFAM" id="SSF55785">
    <property type="entry name" value="PYP-like sensor domain (PAS domain)"/>
    <property type="match status" value="3"/>
</dbReference>
<dbReference type="PROSITE" id="PS50110">
    <property type="entry name" value="RESPONSE_REGULATORY"/>
    <property type="match status" value="1"/>
</dbReference>
<dbReference type="AlphaFoldDB" id="A0A2N7W0F4"/>
<evidence type="ECO:0000259" key="26">
    <source>
        <dbReference type="PROSITE" id="PS50894"/>
    </source>
</evidence>
<evidence type="ECO:0000313" key="27">
    <source>
        <dbReference type="EMBL" id="PMS22887.1"/>
    </source>
</evidence>